<accession>A0A4Q1L075</accession>
<dbReference type="Pfam" id="PF00582">
    <property type="entry name" value="Usp"/>
    <property type="match status" value="2"/>
</dbReference>
<dbReference type="PRINTS" id="PR01438">
    <property type="entry name" value="UNVRSLSTRESS"/>
</dbReference>
<organism evidence="5 6">
    <name type="scientific">Oerskovia turbata</name>
    <dbReference type="NCBI Taxonomy" id="1713"/>
    <lineage>
        <taxon>Bacteria</taxon>
        <taxon>Bacillati</taxon>
        <taxon>Actinomycetota</taxon>
        <taxon>Actinomycetes</taxon>
        <taxon>Micrococcales</taxon>
        <taxon>Cellulomonadaceae</taxon>
        <taxon>Oerskovia</taxon>
    </lineage>
</organism>
<evidence type="ECO:0000313" key="5">
    <source>
        <dbReference type="EMBL" id="RXR35044.1"/>
    </source>
</evidence>
<dbReference type="STRING" id="1713.GCA_000718325_01927"/>
<evidence type="ECO:0000313" key="4">
    <source>
        <dbReference type="EMBL" id="RXR24752.1"/>
    </source>
</evidence>
<feature type="domain" description="UspA" evidence="3">
    <location>
        <begin position="153"/>
        <end position="293"/>
    </location>
</feature>
<dbReference type="RefSeq" id="WP_030151448.1">
    <property type="nucleotide sequence ID" value="NZ_JOFV01000007.1"/>
</dbReference>
<evidence type="ECO:0000256" key="2">
    <source>
        <dbReference type="SAM" id="MobiDB-lite"/>
    </source>
</evidence>
<dbReference type="EMBL" id="SDJR01000008">
    <property type="protein sequence ID" value="RXR24752.1"/>
    <property type="molecule type" value="Genomic_DNA"/>
</dbReference>
<dbReference type="AlphaFoldDB" id="A0A4Q1L075"/>
<evidence type="ECO:0000256" key="1">
    <source>
        <dbReference type="ARBA" id="ARBA00008791"/>
    </source>
</evidence>
<evidence type="ECO:0000313" key="6">
    <source>
        <dbReference type="Proteomes" id="UP000289805"/>
    </source>
</evidence>
<dbReference type="OrthoDB" id="267918at2"/>
<dbReference type="EMBL" id="SDJQ01000009">
    <property type="protein sequence ID" value="RXR35044.1"/>
    <property type="molecule type" value="Genomic_DNA"/>
</dbReference>
<protein>
    <submittedName>
        <fullName evidence="5">Universal stress protein</fullName>
    </submittedName>
</protein>
<sequence>MRTRLDRPIVVGLDGSTDSARALRYGVQEARRAGCGLWLVNVIHEIVPVAPMWPLLTSDTLVDVGHELLADARLVVEELSHSTVPVEVETALGPAVQILATASERARMVVLGHRSAGFVERLFTGSTTFGVIARSACPVVSVPHDWDENRAEQRVVAAVDGSSVSSTVLAYAFAAASERSARLEVVHCWRLDPFYSYLVDEWSVEQEWDAQTHGTIRGFIDEWSGRYPTVPVETRLEYAPVADTLVRCSKDADLLVMGRHGHGGLGLRMAMGAPGSVTRAVLQHARCPLAVIPVGGPAEPDDDLVAATSHAGGAAEVDAPESR</sequence>
<proteinExistence type="inferred from homology"/>
<gene>
    <name evidence="4" type="ORF">EQW73_12980</name>
    <name evidence="5" type="ORF">EQW78_07600</name>
</gene>
<evidence type="ECO:0000259" key="3">
    <source>
        <dbReference type="Pfam" id="PF00582"/>
    </source>
</evidence>
<feature type="region of interest" description="Disordered" evidence="2">
    <location>
        <begin position="301"/>
        <end position="323"/>
    </location>
</feature>
<dbReference type="Gene3D" id="3.40.50.620">
    <property type="entry name" value="HUPs"/>
    <property type="match status" value="2"/>
</dbReference>
<comment type="similarity">
    <text evidence="1">Belongs to the universal stress protein A family.</text>
</comment>
<name>A0A4Q1L075_9CELL</name>
<dbReference type="SUPFAM" id="SSF52402">
    <property type="entry name" value="Adenine nucleotide alpha hydrolases-like"/>
    <property type="match status" value="2"/>
</dbReference>
<dbReference type="Proteomes" id="UP000289805">
    <property type="component" value="Unassembled WGS sequence"/>
</dbReference>
<reference evidence="6 7" key="1">
    <citation type="submission" date="2019-01" db="EMBL/GenBank/DDBJ databases">
        <title>Oerskovia turbata Genome sequencing and assembly.</title>
        <authorList>
            <person name="Dou T."/>
        </authorList>
    </citation>
    <scope>NUCLEOTIDE SEQUENCE [LARGE SCALE GENOMIC DNA]</scope>
    <source>
        <strain evidence="5 6">JCM12123</strain>
        <strain evidence="4 7">JCM3160</strain>
    </source>
</reference>
<keyword evidence="7" id="KW-1185">Reference proteome</keyword>
<dbReference type="InterPro" id="IPR006016">
    <property type="entry name" value="UspA"/>
</dbReference>
<dbReference type="Proteomes" id="UP000290517">
    <property type="component" value="Unassembled WGS sequence"/>
</dbReference>
<evidence type="ECO:0000313" key="7">
    <source>
        <dbReference type="Proteomes" id="UP000290517"/>
    </source>
</evidence>
<feature type="domain" description="UspA" evidence="3">
    <location>
        <begin position="7"/>
        <end position="143"/>
    </location>
</feature>
<dbReference type="PANTHER" id="PTHR46268:SF6">
    <property type="entry name" value="UNIVERSAL STRESS PROTEIN UP12"/>
    <property type="match status" value="1"/>
</dbReference>
<dbReference type="InterPro" id="IPR014729">
    <property type="entry name" value="Rossmann-like_a/b/a_fold"/>
</dbReference>
<dbReference type="InterPro" id="IPR006015">
    <property type="entry name" value="Universal_stress_UspA"/>
</dbReference>
<dbReference type="PANTHER" id="PTHR46268">
    <property type="entry name" value="STRESS RESPONSE PROTEIN NHAX"/>
    <property type="match status" value="1"/>
</dbReference>
<comment type="caution">
    <text evidence="5">The sequence shown here is derived from an EMBL/GenBank/DDBJ whole genome shotgun (WGS) entry which is preliminary data.</text>
</comment>